<organism evidence="5">
    <name type="scientific">Hanusia phi</name>
    <dbReference type="NCBI Taxonomy" id="3032"/>
    <lineage>
        <taxon>Eukaryota</taxon>
        <taxon>Cryptophyceae</taxon>
        <taxon>Pyrenomonadales</taxon>
        <taxon>Geminigeraceae</taxon>
        <taxon>Hanusia</taxon>
    </lineage>
</organism>
<keyword evidence="2 3" id="KW-0040">ANK repeat</keyword>
<dbReference type="SMART" id="SM00248">
    <property type="entry name" value="ANK"/>
    <property type="match status" value="2"/>
</dbReference>
<feature type="compositionally biased region" description="Low complexity" evidence="4">
    <location>
        <begin position="34"/>
        <end position="43"/>
    </location>
</feature>
<dbReference type="PANTHER" id="PTHR24171:SF9">
    <property type="entry name" value="ANKYRIN REPEAT DOMAIN-CONTAINING PROTEIN 39"/>
    <property type="match status" value="1"/>
</dbReference>
<evidence type="ECO:0000256" key="2">
    <source>
        <dbReference type="ARBA" id="ARBA00023043"/>
    </source>
</evidence>
<evidence type="ECO:0000256" key="4">
    <source>
        <dbReference type="SAM" id="MobiDB-lite"/>
    </source>
</evidence>
<accession>A0A6T7LV78</accession>
<keyword evidence="1" id="KW-0677">Repeat</keyword>
<dbReference type="EMBL" id="HBEO01000132">
    <property type="protein sequence ID" value="CAD8465456.1"/>
    <property type="molecule type" value="Transcribed_RNA"/>
</dbReference>
<reference evidence="5" key="1">
    <citation type="submission" date="2021-01" db="EMBL/GenBank/DDBJ databases">
        <authorList>
            <person name="Corre E."/>
            <person name="Pelletier E."/>
            <person name="Niang G."/>
            <person name="Scheremetjew M."/>
            <person name="Finn R."/>
            <person name="Kale V."/>
            <person name="Holt S."/>
            <person name="Cochrane G."/>
            <person name="Meng A."/>
            <person name="Brown T."/>
            <person name="Cohen L."/>
        </authorList>
    </citation>
    <scope>NUCLEOTIDE SEQUENCE</scope>
    <source>
        <strain evidence="5">CCMP325</strain>
    </source>
</reference>
<sequence>MADESEGASATNDHDDQTMAEEGTSLPSKRLKVSDPSESTESQSSHHPEDAKDSETAAMHAFKPSLESNAEDSDEKALNGRDHFNVFDRLSKIQTFECQTAGCSGKLTIDEDICKVGHGVIVVCKGGTSKTGHRYKWCNYRYSFVPASEWSSHVSWCDGGHAQGKHALGKSKVDELLESTSNKPPEPFSLQDVKETKDDRPSKRGAGEQDGGGRGGESKVDTIKNLQEEMLKICEKEQKYIFCGDTESMQGWVEHVKDVQNRSLLCDMRQNVSTSSETSQVTNETVELFAAVARGEMEKLSRMLAQGIAVNIQDGKNNFPLHWAASAGSTAICRILLDQGADCNAASGKGDTPLHIAAAHGRMGVVQLLVARGGDLDKQNHDGITARQLLNVLTEANCA</sequence>
<feature type="region of interest" description="Disordered" evidence="4">
    <location>
        <begin position="177"/>
        <end position="219"/>
    </location>
</feature>
<name>A0A6T7LV78_9CRYP</name>
<dbReference type="EMBL" id="HBEO01000131">
    <property type="protein sequence ID" value="CAD8465455.1"/>
    <property type="molecule type" value="Transcribed_RNA"/>
</dbReference>
<feature type="repeat" description="ANK" evidence="3">
    <location>
        <begin position="316"/>
        <end position="348"/>
    </location>
</feature>
<dbReference type="PROSITE" id="PS50088">
    <property type="entry name" value="ANK_REPEAT"/>
    <property type="match status" value="2"/>
</dbReference>
<evidence type="ECO:0000256" key="1">
    <source>
        <dbReference type="ARBA" id="ARBA00022737"/>
    </source>
</evidence>
<dbReference type="AlphaFoldDB" id="A0A6T7LV78"/>
<dbReference type="Pfam" id="PF12796">
    <property type="entry name" value="Ank_2"/>
    <property type="match status" value="1"/>
</dbReference>
<feature type="region of interest" description="Disordered" evidence="4">
    <location>
        <begin position="1"/>
        <end position="60"/>
    </location>
</feature>
<proteinExistence type="predicted"/>
<dbReference type="SUPFAM" id="SSF48403">
    <property type="entry name" value="Ankyrin repeat"/>
    <property type="match status" value="1"/>
</dbReference>
<feature type="compositionally biased region" description="Basic and acidic residues" evidence="4">
    <location>
        <begin position="44"/>
        <end position="55"/>
    </location>
</feature>
<gene>
    <name evidence="5" type="ORF">HPHI1048_LOCUS93</name>
    <name evidence="6" type="ORF">HPHI1048_LOCUS94</name>
</gene>
<dbReference type="PROSITE" id="PS50297">
    <property type="entry name" value="ANK_REP_REGION"/>
    <property type="match status" value="2"/>
</dbReference>
<evidence type="ECO:0000256" key="3">
    <source>
        <dbReference type="PROSITE-ProRule" id="PRU00023"/>
    </source>
</evidence>
<dbReference type="InterPro" id="IPR002110">
    <property type="entry name" value="Ankyrin_rpt"/>
</dbReference>
<dbReference type="InterPro" id="IPR036770">
    <property type="entry name" value="Ankyrin_rpt-contain_sf"/>
</dbReference>
<protein>
    <submittedName>
        <fullName evidence="5">Uncharacterized protein</fullName>
    </submittedName>
</protein>
<evidence type="ECO:0000313" key="5">
    <source>
        <dbReference type="EMBL" id="CAD8465455.1"/>
    </source>
</evidence>
<evidence type="ECO:0000313" key="6">
    <source>
        <dbReference type="EMBL" id="CAD8465456.1"/>
    </source>
</evidence>
<feature type="compositionally biased region" description="Basic and acidic residues" evidence="4">
    <location>
        <begin position="192"/>
        <end position="207"/>
    </location>
</feature>
<dbReference type="Gene3D" id="1.25.40.20">
    <property type="entry name" value="Ankyrin repeat-containing domain"/>
    <property type="match status" value="1"/>
</dbReference>
<dbReference type="PANTHER" id="PTHR24171">
    <property type="entry name" value="ANKYRIN REPEAT DOMAIN-CONTAINING PROTEIN 39-RELATED"/>
    <property type="match status" value="1"/>
</dbReference>
<feature type="repeat" description="ANK" evidence="3">
    <location>
        <begin position="349"/>
        <end position="381"/>
    </location>
</feature>